<organism evidence="4 5">
    <name type="scientific">Aminicella lysinilytica</name>
    <dbReference type="NCBI Taxonomy" id="433323"/>
    <lineage>
        <taxon>Bacteria</taxon>
        <taxon>Bacillati</taxon>
        <taxon>Bacillota</taxon>
        <taxon>Clostridia</taxon>
        <taxon>Peptostreptococcales</taxon>
        <taxon>Anaerovoracaceae</taxon>
        <taxon>Aminicella</taxon>
    </lineage>
</organism>
<feature type="transmembrane region" description="Helical" evidence="3">
    <location>
        <begin position="230"/>
        <end position="260"/>
    </location>
</feature>
<evidence type="ECO:0000256" key="2">
    <source>
        <dbReference type="ARBA" id="ARBA00022989"/>
    </source>
</evidence>
<gene>
    <name evidence="4" type="ORF">EV211_11954</name>
</gene>
<keyword evidence="3" id="KW-0472">Membrane</keyword>
<dbReference type="InterPro" id="IPR009825">
    <property type="entry name" value="ECF_substrate-spec-like"/>
</dbReference>
<dbReference type="RefSeq" id="WP_243108549.1">
    <property type="nucleotide sequence ID" value="NZ_SNXO01000019.1"/>
</dbReference>
<feature type="transmembrane region" description="Helical" evidence="3">
    <location>
        <begin position="20"/>
        <end position="40"/>
    </location>
</feature>
<feature type="transmembrane region" description="Helical" evidence="3">
    <location>
        <begin position="46"/>
        <end position="64"/>
    </location>
</feature>
<accession>A0A4R6Q3D7</accession>
<keyword evidence="5" id="KW-1185">Reference proteome</keyword>
<feature type="transmembrane region" description="Helical" evidence="3">
    <location>
        <begin position="198"/>
        <end position="218"/>
    </location>
</feature>
<feature type="transmembrane region" description="Helical" evidence="3">
    <location>
        <begin position="139"/>
        <end position="156"/>
    </location>
</feature>
<comment type="caution">
    <text evidence="4">The sequence shown here is derived from an EMBL/GenBank/DDBJ whole genome shotgun (WGS) entry which is preliminary data.</text>
</comment>
<feature type="transmembrane region" description="Helical" evidence="3">
    <location>
        <begin position="280"/>
        <end position="298"/>
    </location>
</feature>
<name>A0A4R6Q3D7_9FIRM</name>
<dbReference type="EMBL" id="SNXO01000019">
    <property type="protein sequence ID" value="TDP54973.1"/>
    <property type="molecule type" value="Genomic_DNA"/>
</dbReference>
<dbReference type="AlphaFoldDB" id="A0A4R6Q3D7"/>
<keyword evidence="1 3" id="KW-0812">Transmembrane</keyword>
<protein>
    <submittedName>
        <fullName evidence="4">Energy-coupling factor transport system substrate-specific component</fullName>
    </submittedName>
</protein>
<dbReference type="Proteomes" id="UP000295500">
    <property type="component" value="Unassembled WGS sequence"/>
</dbReference>
<evidence type="ECO:0000313" key="5">
    <source>
        <dbReference type="Proteomes" id="UP000295500"/>
    </source>
</evidence>
<proteinExistence type="predicted"/>
<dbReference type="GO" id="GO:0016020">
    <property type="term" value="C:membrane"/>
    <property type="evidence" value="ECO:0007669"/>
    <property type="project" value="InterPro"/>
</dbReference>
<dbReference type="PANTHER" id="PTHR37815">
    <property type="entry name" value="UPF0397 PROTEIN BC_2624-RELATED"/>
    <property type="match status" value="1"/>
</dbReference>
<feature type="transmembrane region" description="Helical" evidence="3">
    <location>
        <begin position="168"/>
        <end position="192"/>
    </location>
</feature>
<dbReference type="Gene3D" id="1.10.1760.20">
    <property type="match status" value="1"/>
</dbReference>
<sequence length="312" mass="34415">MRRGFDVTQYEAAHRKRTIVSSIMIFLIIPITIIGGSLLISSDLYMVGSLLIIIYTMIPFFLVFERRKPKAREIVLIAMMAALTVVLQLFFHVTIPIQAGTAMVIISGISLGPEAGFLIGALARFVCNFYMGQGPWTPWQMFCWGLLGFLAGLAFNKVDYDKLKSRNFSVVLGPIVCIVVAALAAYVSYLIWPGSDQTFFGWRLYVFGGAGLLAGVLVQRKRLPVDGLSMAIFTFFVTFIIYGGIMNICAMVTSSGLAGGKPISFNTLRILYISGAPYDAAHAATAAIFVFLFGDAFIKKLERIKIKYGIYR</sequence>
<dbReference type="Pfam" id="PF07155">
    <property type="entry name" value="ECF-ribofla_trS"/>
    <property type="match status" value="1"/>
</dbReference>
<feature type="transmembrane region" description="Helical" evidence="3">
    <location>
        <begin position="76"/>
        <end position="95"/>
    </location>
</feature>
<keyword evidence="2 3" id="KW-1133">Transmembrane helix</keyword>
<evidence type="ECO:0000256" key="1">
    <source>
        <dbReference type="ARBA" id="ARBA00022692"/>
    </source>
</evidence>
<dbReference type="PANTHER" id="PTHR37815:SF3">
    <property type="entry name" value="UPF0397 PROTEIN SPR0429"/>
    <property type="match status" value="1"/>
</dbReference>
<evidence type="ECO:0000313" key="4">
    <source>
        <dbReference type="EMBL" id="TDP54973.1"/>
    </source>
</evidence>
<evidence type="ECO:0000256" key="3">
    <source>
        <dbReference type="SAM" id="Phobius"/>
    </source>
</evidence>
<reference evidence="4 5" key="1">
    <citation type="submission" date="2019-03" db="EMBL/GenBank/DDBJ databases">
        <title>Genomic Encyclopedia of Type Strains, Phase IV (KMG-IV): sequencing the most valuable type-strain genomes for metagenomic binning, comparative biology and taxonomic classification.</title>
        <authorList>
            <person name="Goeker M."/>
        </authorList>
    </citation>
    <scope>NUCLEOTIDE SEQUENCE [LARGE SCALE GENOMIC DNA]</scope>
    <source>
        <strain evidence="4 5">DSM 28287</strain>
    </source>
</reference>